<name>A0A1M5LKU5_9FIRM</name>
<evidence type="ECO:0000313" key="6">
    <source>
        <dbReference type="EMBL" id="SHG65520.1"/>
    </source>
</evidence>
<accession>A0A1M5LKU5</accession>
<evidence type="ECO:0000256" key="1">
    <source>
        <dbReference type="ARBA" id="ARBA00022598"/>
    </source>
</evidence>
<dbReference type="PANTHER" id="PTHR43585:SF2">
    <property type="entry name" value="ATP-GRASP ENZYME FSQD"/>
    <property type="match status" value="1"/>
</dbReference>
<keyword evidence="3 4" id="KW-0067">ATP-binding</keyword>
<dbReference type="GO" id="GO:0046872">
    <property type="term" value="F:metal ion binding"/>
    <property type="evidence" value="ECO:0007669"/>
    <property type="project" value="InterPro"/>
</dbReference>
<dbReference type="PANTHER" id="PTHR43585">
    <property type="entry name" value="FUMIPYRROLE BIOSYNTHESIS PROTEIN C"/>
    <property type="match status" value="1"/>
</dbReference>
<keyword evidence="7" id="KW-1185">Reference proteome</keyword>
<evidence type="ECO:0000256" key="2">
    <source>
        <dbReference type="ARBA" id="ARBA00022741"/>
    </source>
</evidence>
<organism evidence="6 7">
    <name type="scientific">Thermosyntropha lipolytica DSM 11003</name>
    <dbReference type="NCBI Taxonomy" id="1123382"/>
    <lineage>
        <taxon>Bacteria</taxon>
        <taxon>Bacillati</taxon>
        <taxon>Bacillota</taxon>
        <taxon>Clostridia</taxon>
        <taxon>Eubacteriales</taxon>
        <taxon>Syntrophomonadaceae</taxon>
        <taxon>Thermosyntropha</taxon>
    </lineage>
</organism>
<reference evidence="7" key="1">
    <citation type="submission" date="2016-11" db="EMBL/GenBank/DDBJ databases">
        <authorList>
            <person name="Varghese N."/>
            <person name="Submissions S."/>
        </authorList>
    </citation>
    <scope>NUCLEOTIDE SEQUENCE [LARGE SCALE GENOMIC DNA]</scope>
    <source>
        <strain evidence="7">DSM 11003</strain>
    </source>
</reference>
<evidence type="ECO:0000256" key="3">
    <source>
        <dbReference type="ARBA" id="ARBA00022840"/>
    </source>
</evidence>
<dbReference type="SMART" id="SM01209">
    <property type="entry name" value="GARS_A"/>
    <property type="match status" value="1"/>
</dbReference>
<dbReference type="InterPro" id="IPR040570">
    <property type="entry name" value="LAL_C2"/>
</dbReference>
<dbReference type="InterPro" id="IPR052032">
    <property type="entry name" value="ATP-dep_AA_Ligase"/>
</dbReference>
<dbReference type="Proteomes" id="UP000242329">
    <property type="component" value="Unassembled WGS sequence"/>
</dbReference>
<dbReference type="Pfam" id="PF13535">
    <property type="entry name" value="ATP-grasp_4"/>
    <property type="match status" value="1"/>
</dbReference>
<dbReference type="SUPFAM" id="SSF56059">
    <property type="entry name" value="Glutathione synthetase ATP-binding domain-like"/>
    <property type="match status" value="1"/>
</dbReference>
<dbReference type="STRING" id="1123382.SAMN02745221_00685"/>
<protein>
    <submittedName>
        <fullName evidence="6">Biotin carboxylase</fullName>
    </submittedName>
</protein>
<feature type="domain" description="ATP-grasp" evidence="5">
    <location>
        <begin position="107"/>
        <end position="307"/>
    </location>
</feature>
<keyword evidence="1" id="KW-0436">Ligase</keyword>
<dbReference type="GO" id="GO:0016874">
    <property type="term" value="F:ligase activity"/>
    <property type="evidence" value="ECO:0007669"/>
    <property type="project" value="UniProtKB-KW"/>
</dbReference>
<keyword evidence="2 4" id="KW-0547">Nucleotide-binding</keyword>
<dbReference type="AlphaFoldDB" id="A0A1M5LKU5"/>
<gene>
    <name evidence="6" type="ORF">SAMN02745221_00685</name>
</gene>
<dbReference type="GO" id="GO:0005524">
    <property type="term" value="F:ATP binding"/>
    <property type="evidence" value="ECO:0007669"/>
    <property type="project" value="UniProtKB-UniRule"/>
</dbReference>
<dbReference type="Gene3D" id="3.40.50.20">
    <property type="match status" value="1"/>
</dbReference>
<dbReference type="SUPFAM" id="SSF52440">
    <property type="entry name" value="PreATP-grasp domain"/>
    <property type="match status" value="1"/>
</dbReference>
<evidence type="ECO:0000256" key="4">
    <source>
        <dbReference type="PROSITE-ProRule" id="PRU00409"/>
    </source>
</evidence>
<proteinExistence type="predicted"/>
<dbReference type="InterPro" id="IPR011761">
    <property type="entry name" value="ATP-grasp"/>
</dbReference>
<dbReference type="Gene3D" id="3.30.470.20">
    <property type="entry name" value="ATP-grasp fold, B domain"/>
    <property type="match status" value="1"/>
</dbReference>
<evidence type="ECO:0000259" key="5">
    <source>
        <dbReference type="PROSITE" id="PS50975"/>
    </source>
</evidence>
<dbReference type="Pfam" id="PF18603">
    <property type="entry name" value="LAL_C2"/>
    <property type="match status" value="1"/>
</dbReference>
<dbReference type="RefSeq" id="WP_073090031.1">
    <property type="nucleotide sequence ID" value="NZ_FQWY01000008.1"/>
</dbReference>
<dbReference type="OrthoDB" id="9813261at2"/>
<dbReference type="InterPro" id="IPR016185">
    <property type="entry name" value="PreATP-grasp_dom_sf"/>
</dbReference>
<dbReference type="PROSITE" id="PS50975">
    <property type="entry name" value="ATP_GRASP"/>
    <property type="match status" value="1"/>
</dbReference>
<evidence type="ECO:0000313" key="7">
    <source>
        <dbReference type="Proteomes" id="UP000242329"/>
    </source>
</evidence>
<sequence>MKVLILGGGFMQLNAIRRAKAKGWTVVVSDYLPHAPGKRLADFAELVSTFDIEGNIEVALKHRVDAVFTIGTDQPVLTAAKVAETLNLPALISADTALKATNKKYMKKTMEENGIPSSRYILVKKEELATPHTIRKRLDDFNLPVVVKPLDSQGQRGVFKLYRFDEQAISYMQETFKFTRQEEIIVEEFCAGDEITVSAWVEEGIPYILMITDRPLLYVEPHLGIPDGHVFPSVYTLSYYDEIKQLVARIIRAFAIKSGPLYIQMIIGESGVKVVEIACRIGGGHEEELIPLVSGIDIVDMFLEKSVGNHIDVESLKRYNLLTNSRYAMVKFIIGQPGEVKTWASLERVKNMPGVINAGFYDTSRREIRPLTDSTCRIGYLLVEGKDRQELMARVKKAYDEVKVWDSKGNNMVVWFKTYA</sequence>
<dbReference type="EMBL" id="FQWY01000008">
    <property type="protein sequence ID" value="SHG65520.1"/>
    <property type="molecule type" value="Genomic_DNA"/>
</dbReference>